<feature type="domain" description="Tyrosine-protein kinase G-rich" evidence="2">
    <location>
        <begin position="117"/>
        <end position="182"/>
    </location>
</feature>
<keyword evidence="4" id="KW-1185">Reference proteome</keyword>
<evidence type="ECO:0000259" key="2">
    <source>
        <dbReference type="Pfam" id="PF13807"/>
    </source>
</evidence>
<accession>A0ABT8BMY4</accession>
<evidence type="ECO:0000313" key="3">
    <source>
        <dbReference type="EMBL" id="MDN3608430.1"/>
    </source>
</evidence>
<keyword evidence="1" id="KW-1133">Transmembrane helix</keyword>
<dbReference type="Pfam" id="PF13807">
    <property type="entry name" value="GNVR"/>
    <property type="match status" value="1"/>
</dbReference>
<gene>
    <name evidence="3" type="ORF">QWZ16_01385</name>
</gene>
<protein>
    <submittedName>
        <fullName evidence="3">GNVR domain-containing protein</fullName>
    </submittedName>
</protein>
<comment type="caution">
    <text evidence="3">The sequence shown here is derived from an EMBL/GenBank/DDBJ whole genome shotgun (WGS) entry which is preliminary data.</text>
</comment>
<dbReference type="RefSeq" id="WP_290312414.1">
    <property type="nucleotide sequence ID" value="NZ_JAUFQC010000001.1"/>
</dbReference>
<dbReference type="InterPro" id="IPR032807">
    <property type="entry name" value="GNVR"/>
</dbReference>
<sequence>MATKSWNEESNEILLDSKVYDGNRWLQDASHKGKTFEPSAWEAYKKFKSLLNIRESKETGIVTISITHQSPYVAQQWLQWLVLELNSWMKEESLTETNRNIEYLEQQLDRTKVVEMQNVFYQIIEEQTKTLMLAEVKEEYAFKTIDPPVVPEEKSGPKRTLICILATLLGGLFGVTFILVRYAFRREGCTN</sequence>
<keyword evidence="1" id="KW-0472">Membrane</keyword>
<dbReference type="EMBL" id="JAUFQC010000001">
    <property type="protein sequence ID" value="MDN3608430.1"/>
    <property type="molecule type" value="Genomic_DNA"/>
</dbReference>
<evidence type="ECO:0000313" key="4">
    <source>
        <dbReference type="Proteomes" id="UP001238540"/>
    </source>
</evidence>
<dbReference type="InterPro" id="IPR050445">
    <property type="entry name" value="Bact_polysacc_biosynth/exp"/>
</dbReference>
<proteinExistence type="predicted"/>
<keyword evidence="1" id="KW-0812">Transmembrane</keyword>
<dbReference type="PANTHER" id="PTHR32309">
    <property type="entry name" value="TYROSINE-PROTEIN KINASE"/>
    <property type="match status" value="1"/>
</dbReference>
<reference evidence="4" key="1">
    <citation type="journal article" date="2019" name="Int. J. Syst. Evol. Microbiol.">
        <title>The Global Catalogue of Microorganisms (GCM) 10K type strain sequencing project: providing services to taxonomists for standard genome sequencing and annotation.</title>
        <authorList>
            <consortium name="The Broad Institute Genomics Platform"/>
            <consortium name="The Broad Institute Genome Sequencing Center for Infectious Disease"/>
            <person name="Wu L."/>
            <person name="Ma J."/>
        </authorList>
    </citation>
    <scope>NUCLEOTIDE SEQUENCE [LARGE SCALE GENOMIC DNA]</scope>
    <source>
        <strain evidence="4">CECT 7398</strain>
    </source>
</reference>
<evidence type="ECO:0000256" key="1">
    <source>
        <dbReference type="SAM" id="Phobius"/>
    </source>
</evidence>
<dbReference type="PANTHER" id="PTHR32309:SF13">
    <property type="entry name" value="FERRIC ENTEROBACTIN TRANSPORT PROTEIN FEPE"/>
    <property type="match status" value="1"/>
</dbReference>
<feature type="transmembrane region" description="Helical" evidence="1">
    <location>
        <begin position="161"/>
        <end position="184"/>
    </location>
</feature>
<organism evidence="3 4">
    <name type="scientific">Vibrio ostreicida</name>
    <dbReference type="NCBI Taxonomy" id="526588"/>
    <lineage>
        <taxon>Bacteria</taxon>
        <taxon>Pseudomonadati</taxon>
        <taxon>Pseudomonadota</taxon>
        <taxon>Gammaproteobacteria</taxon>
        <taxon>Vibrionales</taxon>
        <taxon>Vibrionaceae</taxon>
        <taxon>Vibrio</taxon>
    </lineage>
</organism>
<name>A0ABT8BMY4_9VIBR</name>
<dbReference type="Gene3D" id="3.30.1890.10">
    <property type="entry name" value="FepE-like"/>
    <property type="match status" value="1"/>
</dbReference>
<dbReference type="Proteomes" id="UP001238540">
    <property type="component" value="Unassembled WGS sequence"/>
</dbReference>